<reference evidence="2" key="1">
    <citation type="submission" date="2018-01" db="EMBL/GenBank/DDBJ databases">
        <title>An insight into the sialome of Amazonian anophelines.</title>
        <authorList>
            <person name="Ribeiro J.M."/>
            <person name="Scarpassa V."/>
            <person name="Calvo E."/>
        </authorList>
    </citation>
    <scope>NUCLEOTIDE SEQUENCE</scope>
</reference>
<accession>A0A2M4DHM9</accession>
<protein>
    <submittedName>
        <fullName evidence="2">Putative secreted protein</fullName>
    </submittedName>
</protein>
<dbReference type="AlphaFoldDB" id="A0A2M4DHM9"/>
<name>A0A2M4DHM9_ANODA</name>
<feature type="chain" id="PRO_5014643328" evidence="1">
    <location>
        <begin position="21"/>
        <end position="93"/>
    </location>
</feature>
<proteinExistence type="predicted"/>
<feature type="signal peptide" evidence="1">
    <location>
        <begin position="1"/>
        <end position="20"/>
    </location>
</feature>
<keyword evidence="1" id="KW-0732">Signal</keyword>
<sequence length="93" mass="10235">MCSLSLFLLFSLFILYSVRILSLCCAGVPHHTWSIASNCSAPSPLSVCLTRTRISTKIDPSPTTYTANGSRCTSSHCQACWHDTIRNGRQMLP</sequence>
<dbReference type="EMBL" id="GGFL01012874">
    <property type="protein sequence ID" value="MBW77052.1"/>
    <property type="molecule type" value="Transcribed_RNA"/>
</dbReference>
<evidence type="ECO:0000256" key="1">
    <source>
        <dbReference type="SAM" id="SignalP"/>
    </source>
</evidence>
<evidence type="ECO:0000313" key="2">
    <source>
        <dbReference type="EMBL" id="MBW77052.1"/>
    </source>
</evidence>
<organism evidence="2">
    <name type="scientific">Anopheles darlingi</name>
    <name type="common">Mosquito</name>
    <dbReference type="NCBI Taxonomy" id="43151"/>
    <lineage>
        <taxon>Eukaryota</taxon>
        <taxon>Metazoa</taxon>
        <taxon>Ecdysozoa</taxon>
        <taxon>Arthropoda</taxon>
        <taxon>Hexapoda</taxon>
        <taxon>Insecta</taxon>
        <taxon>Pterygota</taxon>
        <taxon>Neoptera</taxon>
        <taxon>Endopterygota</taxon>
        <taxon>Diptera</taxon>
        <taxon>Nematocera</taxon>
        <taxon>Culicoidea</taxon>
        <taxon>Culicidae</taxon>
        <taxon>Anophelinae</taxon>
        <taxon>Anopheles</taxon>
    </lineage>
</organism>